<keyword evidence="6" id="KW-1185">Reference proteome</keyword>
<accession>A0AAU9DX04</accession>
<dbReference type="GO" id="GO:0046872">
    <property type="term" value="F:metal ion binding"/>
    <property type="evidence" value="ECO:0007669"/>
    <property type="project" value="UniProtKB-KW"/>
</dbReference>
<dbReference type="AlphaFoldDB" id="A0AAU9DX04"/>
<dbReference type="Gene3D" id="3.40.50.1000">
    <property type="entry name" value="HAD superfamily/HAD-like"/>
    <property type="match status" value="2"/>
</dbReference>
<evidence type="ECO:0000313" key="5">
    <source>
        <dbReference type="EMBL" id="BDU50896.1"/>
    </source>
</evidence>
<keyword evidence="4" id="KW-0479">Metal-binding</keyword>
<dbReference type="Pfam" id="PF13242">
    <property type="entry name" value="Hydrolase_like"/>
    <property type="match status" value="1"/>
</dbReference>
<evidence type="ECO:0000256" key="1">
    <source>
        <dbReference type="PIRNR" id="PIRNR000915"/>
    </source>
</evidence>
<comment type="cofactor">
    <cofactor evidence="4">
        <name>Mg(2+)</name>
        <dbReference type="ChEBI" id="CHEBI:18420"/>
    </cofactor>
    <text evidence="4">Divalent metal ions. Mg(2+) is the most effective.</text>
</comment>
<dbReference type="InterPro" id="IPR036412">
    <property type="entry name" value="HAD-like_sf"/>
</dbReference>
<evidence type="ECO:0000256" key="4">
    <source>
        <dbReference type="PIRSR" id="PIRSR000915-3"/>
    </source>
</evidence>
<feature type="binding site" evidence="4">
    <location>
        <position position="9"/>
    </location>
    <ligand>
        <name>Mg(2+)</name>
        <dbReference type="ChEBI" id="CHEBI:18420"/>
    </ligand>
</feature>
<protein>
    <submittedName>
        <fullName evidence="5">Acid sugar phosphatase</fullName>
    </submittedName>
</protein>
<proteinExistence type="inferred from homology"/>
<feature type="active site" description="Proton donor" evidence="2">
    <location>
        <position position="11"/>
    </location>
</feature>
<dbReference type="Pfam" id="PF13344">
    <property type="entry name" value="Hydrolase_6"/>
    <property type="match status" value="1"/>
</dbReference>
<sequence>MAIKNIISDMDGVIYRGKNLIPGAKECVENLLKNNIKFLFLTNNSEQTAIDLIRKLELLGIKGLTEKNFITSAMATAMFLSEQKPGGTAYVIGGGGLINELYKVGFSISENNPDYVVVGKTKSYNFEMIKKAVELINKGAKFIATNPDVIDPIENGIEPACGALLAPIERATGKSPFVVGKPNAIMMTLAKRKLGVHSEETLMIGDRMDTDIIGGLEAGMKTCLVLSGVSTKEMLNKFPYRPNYIFNNISEVNLEKINKELEILEK</sequence>
<dbReference type="InterPro" id="IPR023214">
    <property type="entry name" value="HAD_sf"/>
</dbReference>
<dbReference type="KEGG" id="haby:HLVA_14650"/>
<dbReference type="CDD" id="cd07530">
    <property type="entry name" value="HAD_Pase_UmpH-like"/>
    <property type="match status" value="1"/>
</dbReference>
<dbReference type="SUPFAM" id="SSF56784">
    <property type="entry name" value="HAD-like"/>
    <property type="match status" value="1"/>
</dbReference>
<feature type="binding site" evidence="4">
    <location>
        <position position="11"/>
    </location>
    <ligand>
        <name>Mg(2+)</name>
        <dbReference type="ChEBI" id="CHEBI:18420"/>
    </ligand>
</feature>
<dbReference type="RefSeq" id="WP_307903745.1">
    <property type="nucleotide sequence ID" value="NZ_AP027059.1"/>
</dbReference>
<dbReference type="InterPro" id="IPR006357">
    <property type="entry name" value="HAD-SF_hydro_IIA"/>
</dbReference>
<dbReference type="SFLD" id="SFLDS00003">
    <property type="entry name" value="Haloacid_Dehalogenase"/>
    <property type="match status" value="1"/>
</dbReference>
<name>A0AAU9DX04_9FUSO</name>
<dbReference type="EMBL" id="AP027059">
    <property type="protein sequence ID" value="BDU50896.1"/>
    <property type="molecule type" value="Genomic_DNA"/>
</dbReference>
<evidence type="ECO:0000256" key="2">
    <source>
        <dbReference type="PIRSR" id="PIRSR000915-1"/>
    </source>
</evidence>
<dbReference type="GO" id="GO:0005737">
    <property type="term" value="C:cytoplasm"/>
    <property type="evidence" value="ECO:0007669"/>
    <property type="project" value="TreeGrafter"/>
</dbReference>
<evidence type="ECO:0000313" key="6">
    <source>
        <dbReference type="Proteomes" id="UP001321582"/>
    </source>
</evidence>
<dbReference type="GO" id="GO:0016791">
    <property type="term" value="F:phosphatase activity"/>
    <property type="evidence" value="ECO:0007669"/>
    <property type="project" value="TreeGrafter"/>
</dbReference>
<dbReference type="PIRSF" id="PIRSF000915">
    <property type="entry name" value="PGP-type_phosphatase"/>
    <property type="match status" value="1"/>
</dbReference>
<reference evidence="5 6" key="1">
    <citation type="submission" date="2022-11" db="EMBL/GenBank/DDBJ databases">
        <title>Haliovirga abyssi gen. nov., sp. nov., a mesophilic fermentative bacterium isolated from the Iheya North hydrothermal field and the proposal of Haliovirgaceae fam. nov.</title>
        <authorList>
            <person name="Miyazaki U."/>
            <person name="Tame A."/>
            <person name="Miyazaki J."/>
            <person name="Takai K."/>
            <person name="Sawayama S."/>
            <person name="Kitajima M."/>
            <person name="Okamoto A."/>
            <person name="Nakagawa S."/>
        </authorList>
    </citation>
    <scope>NUCLEOTIDE SEQUENCE [LARGE SCALE GENOMIC DNA]</scope>
    <source>
        <strain evidence="5 6">IC12</strain>
    </source>
</reference>
<keyword evidence="4" id="KW-0460">Magnesium</keyword>
<dbReference type="SFLD" id="SFLDG01139">
    <property type="entry name" value="C2.A:_Pyridoxal_Phosphate_Phos"/>
    <property type="match status" value="1"/>
</dbReference>
<comment type="similarity">
    <text evidence="1">Belongs to the HAD-like hydrolase superfamily.</text>
</comment>
<evidence type="ECO:0000256" key="3">
    <source>
        <dbReference type="PIRSR" id="PIRSR000915-2"/>
    </source>
</evidence>
<dbReference type="NCBIfam" id="TIGR01460">
    <property type="entry name" value="HAD-SF-IIA"/>
    <property type="match status" value="1"/>
</dbReference>
<dbReference type="PANTHER" id="PTHR19288:SF46">
    <property type="entry name" value="HALOACID DEHALOGENASE-LIKE HYDROLASE DOMAIN-CONTAINING PROTEIN 2"/>
    <property type="match status" value="1"/>
</dbReference>
<gene>
    <name evidence="5" type="primary">nagD</name>
    <name evidence="5" type="ORF">HLVA_14650</name>
</gene>
<feature type="binding site" evidence="3">
    <location>
        <position position="181"/>
    </location>
    <ligand>
        <name>substrate</name>
    </ligand>
</feature>
<dbReference type="Proteomes" id="UP001321582">
    <property type="component" value="Chromosome"/>
</dbReference>
<dbReference type="PANTHER" id="PTHR19288">
    <property type="entry name" value="4-NITROPHENYLPHOSPHATASE-RELATED"/>
    <property type="match status" value="1"/>
</dbReference>
<feature type="binding site" evidence="4">
    <location>
        <position position="206"/>
    </location>
    <ligand>
        <name>Mg(2+)</name>
        <dbReference type="ChEBI" id="CHEBI:18420"/>
    </ligand>
</feature>
<organism evidence="5 6">
    <name type="scientific">Haliovirga abyssi</name>
    <dbReference type="NCBI Taxonomy" id="2996794"/>
    <lineage>
        <taxon>Bacteria</taxon>
        <taxon>Fusobacteriati</taxon>
        <taxon>Fusobacteriota</taxon>
        <taxon>Fusobacteriia</taxon>
        <taxon>Fusobacteriales</taxon>
        <taxon>Haliovirgaceae</taxon>
        <taxon>Haliovirga</taxon>
    </lineage>
</organism>
<feature type="active site" description="Nucleophile" evidence="2">
    <location>
        <position position="9"/>
    </location>
</feature>